<reference evidence="5 6" key="1">
    <citation type="journal article" date="2013" name="BMC Genomics">
        <title>Reconstruction of the lipid metabolism for the microalga Monoraphidium neglectum from its genome sequence reveals characteristics suitable for biofuel production.</title>
        <authorList>
            <person name="Bogen C."/>
            <person name="Al-Dilaimi A."/>
            <person name="Albersmeier A."/>
            <person name="Wichmann J."/>
            <person name="Grundmann M."/>
            <person name="Rupp O."/>
            <person name="Lauersen K.J."/>
            <person name="Blifernez-Klassen O."/>
            <person name="Kalinowski J."/>
            <person name="Goesmann A."/>
            <person name="Mussgnug J.H."/>
            <person name="Kruse O."/>
        </authorList>
    </citation>
    <scope>NUCLEOTIDE SEQUENCE [LARGE SCALE GENOMIC DNA]</scope>
    <source>
        <strain evidence="5 6">SAG 48.87</strain>
    </source>
</reference>
<protein>
    <recommendedName>
        <fullName evidence="4">ATPase AAA-type core domain-containing protein</fullName>
    </recommendedName>
</protein>
<dbReference type="GO" id="GO:0016887">
    <property type="term" value="F:ATP hydrolysis activity"/>
    <property type="evidence" value="ECO:0007669"/>
    <property type="project" value="InterPro"/>
</dbReference>
<dbReference type="GO" id="GO:0005524">
    <property type="term" value="F:ATP binding"/>
    <property type="evidence" value="ECO:0007669"/>
    <property type="project" value="UniProtKB-KW"/>
</dbReference>
<dbReference type="EMBL" id="KK102924">
    <property type="protein sequence ID" value="KIY96609.1"/>
    <property type="molecule type" value="Genomic_DNA"/>
</dbReference>
<evidence type="ECO:0000313" key="6">
    <source>
        <dbReference type="Proteomes" id="UP000054498"/>
    </source>
</evidence>
<keyword evidence="6" id="KW-1185">Reference proteome</keyword>
<gene>
    <name evidence="5" type="ORF">MNEG_11354</name>
</gene>
<dbReference type="Gene3D" id="3.40.50.300">
    <property type="entry name" value="P-loop containing nucleotide triphosphate hydrolases"/>
    <property type="match status" value="1"/>
</dbReference>
<dbReference type="RefSeq" id="XP_013895629.1">
    <property type="nucleotide sequence ID" value="XM_014040175.1"/>
</dbReference>
<evidence type="ECO:0000313" key="5">
    <source>
        <dbReference type="EMBL" id="KIY96609.1"/>
    </source>
</evidence>
<accession>A0A0D2LZ09</accession>
<feature type="region of interest" description="Disordered" evidence="3">
    <location>
        <begin position="256"/>
        <end position="288"/>
    </location>
</feature>
<dbReference type="PANTHER" id="PTHR45644:SF56">
    <property type="entry name" value="AAA ATPASE, PUTATIVE (AFU_ORTHOLOGUE AFUA_2G12920)-RELATED"/>
    <property type="match status" value="1"/>
</dbReference>
<evidence type="ECO:0000256" key="1">
    <source>
        <dbReference type="ARBA" id="ARBA00022741"/>
    </source>
</evidence>
<organism evidence="5 6">
    <name type="scientific">Monoraphidium neglectum</name>
    <dbReference type="NCBI Taxonomy" id="145388"/>
    <lineage>
        <taxon>Eukaryota</taxon>
        <taxon>Viridiplantae</taxon>
        <taxon>Chlorophyta</taxon>
        <taxon>core chlorophytes</taxon>
        <taxon>Chlorophyceae</taxon>
        <taxon>CS clade</taxon>
        <taxon>Sphaeropleales</taxon>
        <taxon>Selenastraceae</taxon>
        <taxon>Monoraphidium</taxon>
    </lineage>
</organism>
<feature type="compositionally biased region" description="Gly residues" evidence="3">
    <location>
        <begin position="257"/>
        <end position="284"/>
    </location>
</feature>
<keyword evidence="1" id="KW-0547">Nucleotide-binding</keyword>
<dbReference type="Proteomes" id="UP000054498">
    <property type="component" value="Unassembled WGS sequence"/>
</dbReference>
<dbReference type="KEGG" id="mng:MNEG_11354"/>
<dbReference type="InterPro" id="IPR003959">
    <property type="entry name" value="ATPase_AAA_core"/>
</dbReference>
<dbReference type="GeneID" id="25728608"/>
<dbReference type="AlphaFoldDB" id="A0A0D2LZ09"/>
<dbReference type="STRING" id="145388.A0A0D2LZ09"/>
<proteinExistence type="predicted"/>
<dbReference type="SUPFAM" id="SSF52540">
    <property type="entry name" value="P-loop containing nucleoside triphosphate hydrolases"/>
    <property type="match status" value="1"/>
</dbReference>
<dbReference type="Gene3D" id="1.10.8.60">
    <property type="match status" value="2"/>
</dbReference>
<evidence type="ECO:0000256" key="3">
    <source>
        <dbReference type="SAM" id="MobiDB-lite"/>
    </source>
</evidence>
<dbReference type="InterPro" id="IPR051701">
    <property type="entry name" value="Mito_OM_Translocase_MSP1"/>
</dbReference>
<dbReference type="PANTHER" id="PTHR45644">
    <property type="entry name" value="AAA ATPASE, PUTATIVE (AFU_ORTHOLOGUE AFUA_2G12920)-RELATED-RELATED"/>
    <property type="match status" value="1"/>
</dbReference>
<name>A0A0D2LZ09_9CHLO</name>
<dbReference type="Pfam" id="PF00004">
    <property type="entry name" value="AAA"/>
    <property type="match status" value="1"/>
</dbReference>
<dbReference type="OrthoDB" id="10254455at2759"/>
<evidence type="ECO:0000259" key="4">
    <source>
        <dbReference type="Pfam" id="PF00004"/>
    </source>
</evidence>
<evidence type="ECO:0000256" key="2">
    <source>
        <dbReference type="ARBA" id="ARBA00022840"/>
    </source>
</evidence>
<dbReference type="InterPro" id="IPR027417">
    <property type="entry name" value="P-loop_NTPase"/>
</dbReference>
<sequence length="312" mass="31363">MLSSYDEVDAFLTKRGGASEHEATLSAKTEFMQLWDGIEGARGMRVLVMGATNRRVATEEALRSPWCIDEAVLRRFGLQYEVGLPGAPQRRQILLKHLARHEAESRALRAAQLLAPGEGGVEAALLQDRPSAVPGSRPGEGALSAVVRATEGYSGSDLTEVCAQAAQDVLAEKWAQEEADASQPGARPGAPARMRQLRGSDLLAALQLVKPSTARAGAYAAGLSDGGSGGGGGDDAPLQWLMAAAGAMSAAAAADGGAAGRRGGAGGDGGGGEGPSGAAGGGGTTPSDEQLKALGLLLLKSIRGSAGAGAAS</sequence>
<dbReference type="GO" id="GO:0005741">
    <property type="term" value="C:mitochondrial outer membrane"/>
    <property type="evidence" value="ECO:0007669"/>
    <property type="project" value="TreeGrafter"/>
</dbReference>
<feature type="domain" description="ATPase AAA-type core" evidence="4">
    <location>
        <begin position="6"/>
        <end position="79"/>
    </location>
</feature>
<keyword evidence="2" id="KW-0067">ATP-binding</keyword>